<keyword evidence="9" id="KW-0460">Magnesium</keyword>
<dbReference type="PRINTS" id="PR00853">
    <property type="entry name" value="XPGRADSUPER"/>
</dbReference>
<dbReference type="InterPro" id="IPR006084">
    <property type="entry name" value="XPG/Rad2"/>
</dbReference>
<dbReference type="GO" id="GO:0016788">
    <property type="term" value="F:hydrolase activity, acting on ester bonds"/>
    <property type="evidence" value="ECO:0007669"/>
    <property type="project" value="InterPro"/>
</dbReference>
<feature type="region of interest" description="Disordered" evidence="14">
    <location>
        <begin position="355"/>
        <end position="383"/>
    </location>
</feature>
<dbReference type="Pfam" id="PF00752">
    <property type="entry name" value="XPG_N"/>
    <property type="match status" value="1"/>
</dbReference>
<evidence type="ECO:0000313" key="17">
    <source>
        <dbReference type="EMBL" id="CAI5759421.1"/>
    </source>
</evidence>
<dbReference type="SMART" id="SM00485">
    <property type="entry name" value="XPGN"/>
    <property type="match status" value="1"/>
</dbReference>
<dbReference type="Proteomes" id="UP001152885">
    <property type="component" value="Unassembled WGS sequence"/>
</dbReference>
<evidence type="ECO:0000259" key="15">
    <source>
        <dbReference type="SMART" id="SM00484"/>
    </source>
</evidence>
<reference evidence="17" key="1">
    <citation type="submission" date="2022-12" db="EMBL/GenBank/DDBJ databases">
        <authorList>
            <person name="Brejova B."/>
        </authorList>
    </citation>
    <scope>NUCLEOTIDE SEQUENCE</scope>
</reference>
<dbReference type="GO" id="GO:0004520">
    <property type="term" value="F:DNA endonuclease activity"/>
    <property type="evidence" value="ECO:0007669"/>
    <property type="project" value="TreeGrafter"/>
</dbReference>
<dbReference type="AlphaFoldDB" id="A0A9W4XEI2"/>
<dbReference type="CDD" id="cd09904">
    <property type="entry name" value="H3TH_XPG"/>
    <property type="match status" value="1"/>
</dbReference>
<dbReference type="PANTHER" id="PTHR16171:SF7">
    <property type="entry name" value="DNA REPAIR PROTEIN RAD2"/>
    <property type="match status" value="1"/>
</dbReference>
<feature type="region of interest" description="Disordered" evidence="14">
    <location>
        <begin position="690"/>
        <end position="726"/>
    </location>
</feature>
<comment type="subcellular location">
    <subcellularLocation>
        <location evidence="2">Nucleus</location>
    </subcellularLocation>
</comment>
<evidence type="ECO:0000256" key="9">
    <source>
        <dbReference type="ARBA" id="ARBA00022842"/>
    </source>
</evidence>
<evidence type="ECO:0000256" key="2">
    <source>
        <dbReference type="ARBA" id="ARBA00004123"/>
    </source>
</evidence>
<dbReference type="Pfam" id="PF00867">
    <property type="entry name" value="XPG_I"/>
    <property type="match status" value="1"/>
</dbReference>
<dbReference type="InterPro" id="IPR006086">
    <property type="entry name" value="XPG-I_dom"/>
</dbReference>
<dbReference type="GO" id="GO:0003697">
    <property type="term" value="F:single-stranded DNA binding"/>
    <property type="evidence" value="ECO:0007669"/>
    <property type="project" value="InterPro"/>
</dbReference>
<evidence type="ECO:0000256" key="7">
    <source>
        <dbReference type="ARBA" id="ARBA00022763"/>
    </source>
</evidence>
<comment type="function">
    <text evidence="12">Single-stranded DNA endonuclease involved in excision repair of DNA damaged with UV light, bulky adducts, or cross-linking agents. Essential for the incision step of excision-repair.</text>
</comment>
<feature type="region of interest" description="Disordered" evidence="14">
    <location>
        <begin position="561"/>
        <end position="617"/>
    </location>
</feature>
<dbReference type="SUPFAM" id="SSF88723">
    <property type="entry name" value="PIN domain-like"/>
    <property type="match status" value="1"/>
</dbReference>
<dbReference type="PROSITE" id="PS00842">
    <property type="entry name" value="XPG_2"/>
    <property type="match status" value="1"/>
</dbReference>
<gene>
    <name evidence="17" type="ORF">CANVERA_P3934</name>
</gene>
<name>A0A9W4XEI2_9ASCO</name>
<dbReference type="InterPro" id="IPR029060">
    <property type="entry name" value="PIN-like_dom_sf"/>
</dbReference>
<keyword evidence="5" id="KW-0479">Metal-binding</keyword>
<evidence type="ECO:0000256" key="1">
    <source>
        <dbReference type="ARBA" id="ARBA00001946"/>
    </source>
</evidence>
<evidence type="ECO:0000256" key="5">
    <source>
        <dbReference type="ARBA" id="ARBA00022723"/>
    </source>
</evidence>
<dbReference type="GO" id="GO:0005634">
    <property type="term" value="C:nucleus"/>
    <property type="evidence" value="ECO:0007669"/>
    <property type="project" value="UniProtKB-SubCell"/>
</dbReference>
<feature type="domain" description="XPG-I" evidence="15">
    <location>
        <begin position="809"/>
        <end position="878"/>
    </location>
</feature>
<keyword evidence="11" id="KW-0539">Nucleus</keyword>
<protein>
    <recommendedName>
        <fullName evidence="19">DNA repair protein RAD2</fullName>
    </recommendedName>
</protein>
<dbReference type="InterPro" id="IPR036279">
    <property type="entry name" value="5-3_exonuclease_C_sf"/>
</dbReference>
<evidence type="ECO:0000256" key="14">
    <source>
        <dbReference type="SAM" id="MobiDB-lite"/>
    </source>
</evidence>
<dbReference type="GO" id="GO:0006289">
    <property type="term" value="P:nucleotide-excision repair"/>
    <property type="evidence" value="ECO:0007669"/>
    <property type="project" value="InterPro"/>
</dbReference>
<dbReference type="CDD" id="cd09868">
    <property type="entry name" value="PIN_XPG_RAD2"/>
    <property type="match status" value="2"/>
</dbReference>
<keyword evidence="13" id="KW-0175">Coiled coil</keyword>
<accession>A0A9W4XEI2</accession>
<feature type="compositionally biased region" description="Basic and acidic residues" evidence="14">
    <location>
        <begin position="580"/>
        <end position="612"/>
    </location>
</feature>
<evidence type="ECO:0008006" key="19">
    <source>
        <dbReference type="Google" id="ProtNLM"/>
    </source>
</evidence>
<dbReference type="OrthoDB" id="31113at2759"/>
<evidence type="ECO:0000256" key="13">
    <source>
        <dbReference type="SAM" id="Coils"/>
    </source>
</evidence>
<proteinExistence type="inferred from homology"/>
<evidence type="ECO:0000313" key="18">
    <source>
        <dbReference type="Proteomes" id="UP001152885"/>
    </source>
</evidence>
<feature type="domain" description="XPG N-terminal" evidence="16">
    <location>
        <begin position="1"/>
        <end position="98"/>
    </location>
</feature>
<keyword evidence="4" id="KW-0540">Nuclease</keyword>
<keyword evidence="7" id="KW-0227">DNA damage</keyword>
<keyword evidence="8" id="KW-0378">Hydrolase</keyword>
<evidence type="ECO:0000256" key="12">
    <source>
        <dbReference type="ARBA" id="ARBA00053135"/>
    </source>
</evidence>
<evidence type="ECO:0000256" key="6">
    <source>
        <dbReference type="ARBA" id="ARBA00022759"/>
    </source>
</evidence>
<dbReference type="PANTHER" id="PTHR16171">
    <property type="entry name" value="DNA REPAIR PROTEIN COMPLEMENTING XP-G CELLS-RELATED"/>
    <property type="match status" value="1"/>
</dbReference>
<evidence type="ECO:0000259" key="16">
    <source>
        <dbReference type="SMART" id="SM00485"/>
    </source>
</evidence>
<dbReference type="EMBL" id="CANTUO010000004">
    <property type="protein sequence ID" value="CAI5759421.1"/>
    <property type="molecule type" value="Genomic_DNA"/>
</dbReference>
<dbReference type="FunFam" id="3.40.50.1010:FF:000025">
    <property type="entry name" value="DNA repair protein RAD2"/>
    <property type="match status" value="1"/>
</dbReference>
<keyword evidence="10" id="KW-0234">DNA repair</keyword>
<feature type="region of interest" description="Disordered" evidence="14">
    <location>
        <begin position="114"/>
        <end position="136"/>
    </location>
</feature>
<feature type="region of interest" description="Disordered" evidence="14">
    <location>
        <begin position="499"/>
        <end position="536"/>
    </location>
</feature>
<evidence type="ECO:0000256" key="4">
    <source>
        <dbReference type="ARBA" id="ARBA00022722"/>
    </source>
</evidence>
<sequence>MGVQSLWDIVGPSARPVRLEALSRKKLAVDASIWIYQFLKAVRDKEGNALPQSHIVGFFRRICKLLYFGILPIFVFDGGVPILKRETINERKNRRQKKSESTRETAQKLLAIQLQREAENKHTRPKQTNKKISNSKDFNEDDDLIYFEDLPINKAIEEDSNTKSPESKLIKFRRKDEYHLPDLHEFKVSKNDERIMPDEEYEESYDDFDTVDGININEVDPKSKEFDRIPVATQYMILNHLRLKSRLRMGYRKDQLEDLFPNSMDFSRFQIQQVQRRNFFTQKLMNVTGMGEDTNVVRRIAGDKDKKYALVKNDDGWTLALENDGTNENSIHLDDDDVREIDEYAKESKVPITIKDETAEEDSDEDFEDVPLEGPEETEEEKNMHRAMIESIYERFKEKPTVKEPKDSEEFDEVELKKAVQESKDEYFKMIEKENNLDNELNDDDKDLDFGSSILFTNNDKADIIDDVSHGDNIEFKKPIKNKTIDKVKISETNGTKSYRKKLKKSLKDDMNSNNLSMHNLRNELPGKPNETRKKSNREMNNLGSAFLFNPDFHQTGQISIDNDQEKEKESSNLDNATLELDKEPFEEKKESSLDVSENKPQKKTETVFERMESDEENDALIRNVTITESPKGKRKLPEWFQNEVGRTLNPHNEKFIAYNEYNHKKRQDQEDQEAGLIPWYEAREYLQEGQKTPEANDDDEIEEISPTIPVKRVEKEKTPDEQPQRKAAVIDYDFEEEEEDNLIKQLQSEEIDHEELKSQIKTSHNLPISSFETRITDEQLLQEQLQKAKRDSDEVTESMIYDVQELLKRFGIPYMTAPMEAEAQCAELLKLGLVDGIVTDDSDCFLFGGDKIYKNMFNQKQYVECYLKDDIRHKIGLSQENMIELALLLGSDYTEGIKGIGPVLAMEILAEFGSLKSFKGWFDENTKSSKAIDKKDVTSLQKNLLTRIKNGKLYLPDNFPEKVVFDAYILPTVDHDKTKFKWGVPNLDQIRSFLMYNVQWSQARVDEVMIPLIRDMNKKKAEGTQSTIGEFFPQEYIQTRKELNLGKRMKTAANKLNKRRKM</sequence>
<keyword evidence="18" id="KW-1185">Reference proteome</keyword>
<feature type="coiled-coil region" evidence="13">
    <location>
        <begin position="733"/>
        <end position="799"/>
    </location>
</feature>
<evidence type="ECO:0000256" key="11">
    <source>
        <dbReference type="ARBA" id="ARBA00023242"/>
    </source>
</evidence>
<dbReference type="FunFam" id="3.40.50.1010:FF:000061">
    <property type="entry name" value="Single-stranded DNA endonuclease (Eurofung)"/>
    <property type="match status" value="1"/>
</dbReference>
<dbReference type="Gene3D" id="3.40.50.1010">
    <property type="entry name" value="5'-nuclease"/>
    <property type="match status" value="2"/>
</dbReference>
<dbReference type="SUPFAM" id="SSF47807">
    <property type="entry name" value="5' to 3' exonuclease, C-terminal subdomain"/>
    <property type="match status" value="1"/>
</dbReference>
<dbReference type="SMART" id="SM00484">
    <property type="entry name" value="XPGI"/>
    <property type="match status" value="1"/>
</dbReference>
<dbReference type="InterPro" id="IPR001044">
    <property type="entry name" value="XPG/Rad2_eukaryotes"/>
</dbReference>
<comment type="similarity">
    <text evidence="3">Belongs to the XPG/RAD2 endonuclease family. XPG subfamily.</text>
</comment>
<dbReference type="InterPro" id="IPR008918">
    <property type="entry name" value="HhH2"/>
</dbReference>
<evidence type="ECO:0000256" key="3">
    <source>
        <dbReference type="ARBA" id="ARBA00005283"/>
    </source>
</evidence>
<comment type="caution">
    <text evidence="17">The sequence shown here is derived from an EMBL/GenBank/DDBJ whole genome shotgun (WGS) entry which is preliminary data.</text>
</comment>
<dbReference type="InterPro" id="IPR006085">
    <property type="entry name" value="XPG_DNA_repair_N"/>
</dbReference>
<dbReference type="PRINTS" id="PR00066">
    <property type="entry name" value="XRODRMPGMNTG"/>
</dbReference>
<dbReference type="Gene3D" id="1.10.150.20">
    <property type="entry name" value="5' to 3' exonuclease, C-terminal subdomain"/>
    <property type="match status" value="1"/>
</dbReference>
<dbReference type="InterPro" id="IPR019974">
    <property type="entry name" value="XPG_CS"/>
</dbReference>
<feature type="compositionally biased region" description="Basic and acidic residues" evidence="14">
    <location>
        <begin position="712"/>
        <end position="725"/>
    </location>
</feature>
<comment type="cofactor">
    <cofactor evidence="1">
        <name>Mg(2+)</name>
        <dbReference type="ChEBI" id="CHEBI:18420"/>
    </cofactor>
</comment>
<feature type="compositionally biased region" description="Acidic residues" evidence="14">
    <location>
        <begin position="358"/>
        <end position="380"/>
    </location>
</feature>
<organism evidence="17 18">
    <name type="scientific">Candida verbasci</name>
    <dbReference type="NCBI Taxonomy" id="1227364"/>
    <lineage>
        <taxon>Eukaryota</taxon>
        <taxon>Fungi</taxon>
        <taxon>Dikarya</taxon>
        <taxon>Ascomycota</taxon>
        <taxon>Saccharomycotina</taxon>
        <taxon>Pichiomycetes</taxon>
        <taxon>Debaryomycetaceae</taxon>
        <taxon>Candida/Lodderomyces clade</taxon>
        <taxon>Candida</taxon>
    </lineage>
</organism>
<dbReference type="SMART" id="SM00279">
    <property type="entry name" value="HhH2"/>
    <property type="match status" value="1"/>
</dbReference>
<keyword evidence="6" id="KW-0255">Endonuclease</keyword>
<evidence type="ECO:0000256" key="8">
    <source>
        <dbReference type="ARBA" id="ARBA00022801"/>
    </source>
</evidence>
<dbReference type="GO" id="GO:0046872">
    <property type="term" value="F:metal ion binding"/>
    <property type="evidence" value="ECO:0007669"/>
    <property type="project" value="UniProtKB-KW"/>
</dbReference>
<evidence type="ECO:0000256" key="10">
    <source>
        <dbReference type="ARBA" id="ARBA00023204"/>
    </source>
</evidence>